<sequence>MSDVKRMKNLVEISEIVTGSDNFFEIKDQVINKMLSVVHPTKACVNLFYNKDYNYSHLVCSATLDYIPKLFPKNEEYGAKVDFSIYPEYIHEAVFEKKIVIVKNIFKDERAAGEEDMAKNENYIGRVVLPFVINNETEGFMTCYLQKEDDLKQEDIDFMSQVASLMSLSISTTKKNKDIHSLVNKLRNSIANINKGSIMLYSSKDIYYYMKKMSCVIADTTNSEYSMINIYNRDHNGKIVGQEVSIACPEESINGINAIMPQITNSNKMFAVVKDSKMKIADKEINNYMFMRLEIDSKSELIVFCGGNSEYSIDDQNTMSILSKQIRNSIRSYEYYLTEEKHKEIENDLSMLKRQQSLIMNSSSDLDVFSDNRMYFFHRAARLVGGDFYNAIDLGDKMVFIVADVMGHGIVSNYIVAIIKGAFEILSRYLDDPGEILEQMNDYLYNEFDKMGIYSTAIVGVVDKNNLKLSIANAGHYFPIIISNDNTAKNNQEGERGIPVGIIEETHYRSVEYNLSDVKEMCFFTDGILEMKNKDGEEFGIEGLTNFLLENTKNNKETTLGNVREEINSFAENKEKLDDILLVFIKNTDEIE</sequence>
<name>A0A1H8E7Y0_9FIRM</name>
<dbReference type="GO" id="GO:0016791">
    <property type="term" value="F:phosphatase activity"/>
    <property type="evidence" value="ECO:0007669"/>
    <property type="project" value="TreeGrafter"/>
</dbReference>
<dbReference type="SUPFAM" id="SSF55781">
    <property type="entry name" value="GAF domain-like"/>
    <property type="match status" value="1"/>
</dbReference>
<keyword evidence="1" id="KW-0378">Hydrolase</keyword>
<dbReference type="Gene3D" id="3.60.40.10">
    <property type="entry name" value="PPM-type phosphatase domain"/>
    <property type="match status" value="1"/>
</dbReference>
<evidence type="ECO:0000313" key="3">
    <source>
        <dbReference type="EMBL" id="SEN15572.1"/>
    </source>
</evidence>
<dbReference type="STRING" id="215200.SAMN05216454_10126"/>
<dbReference type="PANTHER" id="PTHR43156:SF2">
    <property type="entry name" value="STAGE II SPORULATION PROTEIN E"/>
    <property type="match status" value="1"/>
</dbReference>
<feature type="domain" description="PPM-type phosphatase" evidence="2">
    <location>
        <begin position="371"/>
        <end position="587"/>
    </location>
</feature>
<dbReference type="Pfam" id="PF07228">
    <property type="entry name" value="SpoIIE"/>
    <property type="match status" value="1"/>
</dbReference>
<organism evidence="3 4">
    <name type="scientific">Peptostreptococcus russellii</name>
    <dbReference type="NCBI Taxonomy" id="215200"/>
    <lineage>
        <taxon>Bacteria</taxon>
        <taxon>Bacillati</taxon>
        <taxon>Bacillota</taxon>
        <taxon>Clostridia</taxon>
        <taxon>Peptostreptococcales</taxon>
        <taxon>Peptostreptococcaceae</taxon>
        <taxon>Peptostreptococcus</taxon>
    </lineage>
</organism>
<dbReference type="Proteomes" id="UP000199512">
    <property type="component" value="Unassembled WGS sequence"/>
</dbReference>
<dbReference type="Gene3D" id="3.30.450.40">
    <property type="match status" value="1"/>
</dbReference>
<dbReference type="InterPro" id="IPR052016">
    <property type="entry name" value="Bact_Sigma-Reg"/>
</dbReference>
<keyword evidence="4" id="KW-1185">Reference proteome</keyword>
<evidence type="ECO:0000259" key="2">
    <source>
        <dbReference type="SMART" id="SM00331"/>
    </source>
</evidence>
<dbReference type="InterPro" id="IPR036457">
    <property type="entry name" value="PPM-type-like_dom_sf"/>
</dbReference>
<dbReference type="PANTHER" id="PTHR43156">
    <property type="entry name" value="STAGE II SPORULATION PROTEIN E-RELATED"/>
    <property type="match status" value="1"/>
</dbReference>
<dbReference type="SUPFAM" id="SSF81606">
    <property type="entry name" value="PP2C-like"/>
    <property type="match status" value="1"/>
</dbReference>
<evidence type="ECO:0000313" key="4">
    <source>
        <dbReference type="Proteomes" id="UP000199512"/>
    </source>
</evidence>
<accession>A0A1H8E7Y0</accession>
<dbReference type="EMBL" id="FODF01000001">
    <property type="protein sequence ID" value="SEN15572.1"/>
    <property type="molecule type" value="Genomic_DNA"/>
</dbReference>
<reference evidence="3 4" key="1">
    <citation type="submission" date="2016-10" db="EMBL/GenBank/DDBJ databases">
        <authorList>
            <person name="de Groot N.N."/>
        </authorList>
    </citation>
    <scope>NUCLEOTIDE SEQUENCE [LARGE SCALE GENOMIC DNA]</scope>
    <source>
        <strain evidence="3 4">Calf135</strain>
    </source>
</reference>
<dbReference type="OrthoDB" id="311592at2"/>
<proteinExistence type="predicted"/>
<dbReference type="SMART" id="SM00331">
    <property type="entry name" value="PP2C_SIG"/>
    <property type="match status" value="1"/>
</dbReference>
<gene>
    <name evidence="3" type="ORF">SAMN05216454_10126</name>
</gene>
<dbReference type="AlphaFoldDB" id="A0A1H8E7Y0"/>
<dbReference type="InterPro" id="IPR001932">
    <property type="entry name" value="PPM-type_phosphatase-like_dom"/>
</dbReference>
<protein>
    <submittedName>
        <fullName evidence="3">Stage II sporulation protein E (SpoIIE)</fullName>
    </submittedName>
</protein>
<dbReference type="InterPro" id="IPR029016">
    <property type="entry name" value="GAF-like_dom_sf"/>
</dbReference>
<evidence type="ECO:0000256" key="1">
    <source>
        <dbReference type="ARBA" id="ARBA00022801"/>
    </source>
</evidence>
<dbReference type="RefSeq" id="WP_091972845.1">
    <property type="nucleotide sequence ID" value="NZ_CAUWDX010000007.1"/>
</dbReference>